<organism evidence="2">
    <name type="scientific">uncultured Caudovirales phage</name>
    <dbReference type="NCBI Taxonomy" id="2100421"/>
    <lineage>
        <taxon>Viruses</taxon>
        <taxon>Duplodnaviria</taxon>
        <taxon>Heunggongvirae</taxon>
        <taxon>Uroviricota</taxon>
        <taxon>Caudoviricetes</taxon>
        <taxon>Peduoviridae</taxon>
        <taxon>Maltschvirus</taxon>
        <taxon>Maltschvirus maltsch</taxon>
    </lineage>
</organism>
<keyword evidence="1" id="KW-1133">Transmembrane helix</keyword>
<evidence type="ECO:0000313" key="2">
    <source>
        <dbReference type="EMBL" id="CAB4141069.1"/>
    </source>
</evidence>
<dbReference type="EMBL" id="LR796385">
    <property type="protein sequence ID" value="CAB4141069.1"/>
    <property type="molecule type" value="Genomic_DNA"/>
</dbReference>
<gene>
    <name evidence="2" type="ORF">UFOVP411_40</name>
</gene>
<sequence length="91" mass="9352">MTAALVATAGAALILLALSVGAVVWSKRLRAEAEATPRWDGTRAGELYKLADDLKDVTPGLILGGIVLLLVAAVWALFGALLVALGVAKWG</sequence>
<accession>A0A6J5MBH6</accession>
<keyword evidence="1" id="KW-0812">Transmembrane</keyword>
<reference evidence="2" key="1">
    <citation type="submission" date="2020-04" db="EMBL/GenBank/DDBJ databases">
        <authorList>
            <person name="Chiriac C."/>
            <person name="Salcher M."/>
            <person name="Ghai R."/>
            <person name="Kavagutti S V."/>
        </authorList>
    </citation>
    <scope>NUCLEOTIDE SEQUENCE</scope>
</reference>
<protein>
    <submittedName>
        <fullName evidence="2">Uncharacterized protein</fullName>
    </submittedName>
</protein>
<feature type="transmembrane region" description="Helical" evidence="1">
    <location>
        <begin position="61"/>
        <end position="88"/>
    </location>
</feature>
<proteinExistence type="predicted"/>
<name>A0A6J5MBH6_9CAUD</name>
<evidence type="ECO:0000256" key="1">
    <source>
        <dbReference type="SAM" id="Phobius"/>
    </source>
</evidence>
<keyword evidence="1" id="KW-0472">Membrane</keyword>